<dbReference type="PANTHER" id="PTHR33449">
    <property type="entry name" value="NUCLEOID-ASSOCIATED PROTEIN YBAB"/>
    <property type="match status" value="1"/>
</dbReference>
<proteinExistence type="inferred from homology"/>
<dbReference type="Gene3D" id="3.30.1310.10">
    <property type="entry name" value="Nucleoid-associated protein YbaB-like domain"/>
    <property type="match status" value="1"/>
</dbReference>
<dbReference type="GO" id="GO:0043590">
    <property type="term" value="C:bacterial nucleoid"/>
    <property type="evidence" value="ECO:0007669"/>
    <property type="project" value="UniProtKB-UniRule"/>
</dbReference>
<dbReference type="Proteomes" id="UP000460549">
    <property type="component" value="Unassembled WGS sequence"/>
</dbReference>
<dbReference type="GO" id="GO:0005829">
    <property type="term" value="C:cytosol"/>
    <property type="evidence" value="ECO:0007669"/>
    <property type="project" value="TreeGrafter"/>
</dbReference>
<accession>A0A7X2PF63</accession>
<evidence type="ECO:0000256" key="1">
    <source>
        <dbReference type="ARBA" id="ARBA00023125"/>
    </source>
</evidence>
<comment type="function">
    <text evidence="2">Binds to DNA and alters its conformation. May be involved in regulation of gene expression, nucleoid organization and DNA protection.</text>
</comment>
<dbReference type="SUPFAM" id="SSF82607">
    <property type="entry name" value="YbaB-like"/>
    <property type="match status" value="1"/>
</dbReference>
<sequence>MQNPFGINFEQLQQKVKELESSMEKLSVVGSSGAGMVDITINGKNRVLNVSISDQAYSLGDKSTLEVLIAAAINDAMQKLETSKLSQAQDFGGLFGQNV</sequence>
<dbReference type="NCBIfam" id="TIGR00103">
    <property type="entry name" value="DNA_YbaB_EbfC"/>
    <property type="match status" value="1"/>
</dbReference>
<dbReference type="EMBL" id="VUNN01000036">
    <property type="protein sequence ID" value="MSU07293.1"/>
    <property type="molecule type" value="Genomic_DNA"/>
</dbReference>
<dbReference type="InterPro" id="IPR036894">
    <property type="entry name" value="YbaB-like_sf"/>
</dbReference>
<comment type="subcellular location">
    <subcellularLocation>
        <location evidence="2">Cytoplasm</location>
        <location evidence="2">Nucleoid</location>
    </subcellularLocation>
</comment>
<dbReference type="AlphaFoldDB" id="A0A7X2PF63"/>
<comment type="subunit">
    <text evidence="2">Homodimer.</text>
</comment>
<dbReference type="HAMAP" id="MF_00274">
    <property type="entry name" value="DNA_YbaB_EbfC"/>
    <property type="match status" value="1"/>
</dbReference>
<dbReference type="Pfam" id="PF02575">
    <property type="entry name" value="YbaB_DNA_bd"/>
    <property type="match status" value="1"/>
</dbReference>
<keyword evidence="2" id="KW-0963">Cytoplasm</keyword>
<comment type="similarity">
    <text evidence="2">Belongs to the YbaB/EbfC family.</text>
</comment>
<evidence type="ECO:0000313" key="3">
    <source>
        <dbReference type="EMBL" id="MSU07293.1"/>
    </source>
</evidence>
<dbReference type="InterPro" id="IPR004401">
    <property type="entry name" value="YbaB/EbfC"/>
</dbReference>
<name>A0A7X2PF63_9SPIO</name>
<organism evidence="3 4">
    <name type="scientific">Bullifex porci</name>
    <dbReference type="NCBI Taxonomy" id="2606638"/>
    <lineage>
        <taxon>Bacteria</taxon>
        <taxon>Pseudomonadati</taxon>
        <taxon>Spirochaetota</taxon>
        <taxon>Spirochaetia</taxon>
        <taxon>Spirochaetales</taxon>
        <taxon>Spirochaetaceae</taxon>
        <taxon>Bullifex</taxon>
    </lineage>
</organism>
<evidence type="ECO:0000313" key="4">
    <source>
        <dbReference type="Proteomes" id="UP000460549"/>
    </source>
</evidence>
<protein>
    <recommendedName>
        <fullName evidence="2">Nucleoid-associated protein FYJ80_11075</fullName>
    </recommendedName>
</protein>
<dbReference type="PANTHER" id="PTHR33449:SF1">
    <property type="entry name" value="NUCLEOID-ASSOCIATED PROTEIN YBAB"/>
    <property type="match status" value="1"/>
</dbReference>
<keyword evidence="4" id="KW-1185">Reference proteome</keyword>
<evidence type="ECO:0000256" key="2">
    <source>
        <dbReference type="HAMAP-Rule" id="MF_00274"/>
    </source>
</evidence>
<dbReference type="GO" id="GO:0003677">
    <property type="term" value="F:DNA binding"/>
    <property type="evidence" value="ECO:0007669"/>
    <property type="project" value="UniProtKB-UniRule"/>
</dbReference>
<keyword evidence="1 2" id="KW-0238">DNA-binding</keyword>
<comment type="caution">
    <text evidence="3">The sequence shown here is derived from an EMBL/GenBank/DDBJ whole genome shotgun (WGS) entry which is preliminary data.</text>
</comment>
<reference evidence="3 4" key="1">
    <citation type="submission" date="2019-08" db="EMBL/GenBank/DDBJ databases">
        <title>In-depth cultivation of the pig gut microbiome towards novel bacterial diversity and tailored functional studies.</title>
        <authorList>
            <person name="Wylensek D."/>
            <person name="Hitch T.C.A."/>
            <person name="Clavel T."/>
        </authorList>
    </citation>
    <scope>NUCLEOTIDE SEQUENCE [LARGE SCALE GENOMIC DNA]</scope>
    <source>
        <strain evidence="3 4">NM-380-WT-3C1</strain>
    </source>
</reference>
<dbReference type="RefSeq" id="WP_154426919.1">
    <property type="nucleotide sequence ID" value="NZ_JAQYGB010000009.1"/>
</dbReference>
<gene>
    <name evidence="3" type="ORF">FYJ80_11075</name>
</gene>